<dbReference type="Proteomes" id="UP000887565">
    <property type="component" value="Unplaced"/>
</dbReference>
<dbReference type="WBParaSite" id="nRc.2.0.1.t39809-RA">
    <property type="protein sequence ID" value="nRc.2.0.1.t39809-RA"/>
    <property type="gene ID" value="nRc.2.0.1.g39809"/>
</dbReference>
<dbReference type="AlphaFoldDB" id="A0A915KMX9"/>
<accession>A0A915KMX9</accession>
<keyword evidence="1" id="KW-1185">Reference proteome</keyword>
<evidence type="ECO:0000313" key="1">
    <source>
        <dbReference type="Proteomes" id="UP000887565"/>
    </source>
</evidence>
<reference evidence="2" key="1">
    <citation type="submission" date="2022-11" db="UniProtKB">
        <authorList>
            <consortium name="WormBaseParasite"/>
        </authorList>
    </citation>
    <scope>IDENTIFICATION</scope>
</reference>
<proteinExistence type="predicted"/>
<protein>
    <submittedName>
        <fullName evidence="2">Uncharacterized protein</fullName>
    </submittedName>
</protein>
<evidence type="ECO:0000313" key="2">
    <source>
        <dbReference type="WBParaSite" id="nRc.2.0.1.t39809-RA"/>
    </source>
</evidence>
<sequence>MLSNNDPIVTYTDSLDSFINSDPPEAPATTRVLVTDHRSSFTIANANEAHNFRIEARDALEQLSTATAQITNNVPTVQTIDQIIGTVSDRFQAQQLCVQREIQE</sequence>
<organism evidence="1 2">
    <name type="scientific">Romanomermis culicivorax</name>
    <name type="common">Nematode worm</name>
    <dbReference type="NCBI Taxonomy" id="13658"/>
    <lineage>
        <taxon>Eukaryota</taxon>
        <taxon>Metazoa</taxon>
        <taxon>Ecdysozoa</taxon>
        <taxon>Nematoda</taxon>
        <taxon>Enoplea</taxon>
        <taxon>Dorylaimia</taxon>
        <taxon>Mermithida</taxon>
        <taxon>Mermithoidea</taxon>
        <taxon>Mermithidae</taxon>
        <taxon>Romanomermis</taxon>
    </lineage>
</organism>
<name>A0A915KMX9_ROMCU</name>